<accession>A0A432ZYG6</accession>
<evidence type="ECO:0000313" key="2">
    <source>
        <dbReference type="Proteomes" id="UP000268093"/>
    </source>
</evidence>
<protein>
    <recommendedName>
        <fullName evidence="3">Major facilitator superfamily (MFS) profile domain-containing protein</fullName>
    </recommendedName>
</protein>
<dbReference type="EMBL" id="RBNI01031600">
    <property type="protein sequence ID" value="RUO95363.1"/>
    <property type="molecule type" value="Genomic_DNA"/>
</dbReference>
<name>A0A432ZYG6_9FUNG</name>
<organism evidence="1 2">
    <name type="scientific">Jimgerdemannia flammicorona</name>
    <dbReference type="NCBI Taxonomy" id="994334"/>
    <lineage>
        <taxon>Eukaryota</taxon>
        <taxon>Fungi</taxon>
        <taxon>Fungi incertae sedis</taxon>
        <taxon>Mucoromycota</taxon>
        <taxon>Mucoromycotina</taxon>
        <taxon>Endogonomycetes</taxon>
        <taxon>Endogonales</taxon>
        <taxon>Endogonaceae</taxon>
        <taxon>Jimgerdemannia</taxon>
    </lineage>
</organism>
<comment type="caution">
    <text evidence="1">The sequence shown here is derived from an EMBL/GenBank/DDBJ whole genome shotgun (WGS) entry which is preliminary data.</text>
</comment>
<keyword evidence="2" id="KW-1185">Reference proteome</keyword>
<evidence type="ECO:0000313" key="1">
    <source>
        <dbReference type="EMBL" id="RUO95363.1"/>
    </source>
</evidence>
<dbReference type="Proteomes" id="UP000268093">
    <property type="component" value="Unassembled WGS sequence"/>
</dbReference>
<sequence length="62" mass="7267">MGDDKQEIAALEYVKTDEEFASEEGFDPDEERKLLWKLDKRLTPFLTLLYLLSFLDRVNIGT</sequence>
<evidence type="ECO:0008006" key="3">
    <source>
        <dbReference type="Google" id="ProtNLM"/>
    </source>
</evidence>
<gene>
    <name evidence="1" type="ORF">BC936DRAFT_144256</name>
</gene>
<reference evidence="1 2" key="1">
    <citation type="journal article" date="2018" name="New Phytol.">
        <title>Phylogenomics of Endogonaceae and evolution of mycorrhizas within Mucoromycota.</title>
        <authorList>
            <person name="Chang Y."/>
            <person name="Desiro A."/>
            <person name="Na H."/>
            <person name="Sandor L."/>
            <person name="Lipzen A."/>
            <person name="Clum A."/>
            <person name="Barry K."/>
            <person name="Grigoriev I.V."/>
            <person name="Martin F.M."/>
            <person name="Stajich J.E."/>
            <person name="Smith M.E."/>
            <person name="Bonito G."/>
            <person name="Spatafora J.W."/>
        </authorList>
    </citation>
    <scope>NUCLEOTIDE SEQUENCE [LARGE SCALE GENOMIC DNA]</scope>
    <source>
        <strain evidence="1 2">GMNB39</strain>
    </source>
</reference>
<proteinExistence type="predicted"/>
<dbReference type="AlphaFoldDB" id="A0A432ZYG6"/>